<dbReference type="EMBL" id="GL379788">
    <property type="protein sequence ID" value="EGT40626.1"/>
    <property type="molecule type" value="Genomic_DNA"/>
</dbReference>
<evidence type="ECO:0000313" key="3">
    <source>
        <dbReference type="Proteomes" id="UP000008068"/>
    </source>
</evidence>
<dbReference type="HOGENOM" id="CLU_944064_0_0_1"/>
<keyword evidence="3" id="KW-1185">Reference proteome</keyword>
<sequence>MQSILGKRKRILTLEEFDESSPNQNDGEPAAKKAKIDIKFYDDNDGLGKRKRTLTKEEFDEASPNQNGGEQAAKKAKIDIKLNGDKKGKVSLNAKSEHKLKPELKKTSKTVVKYEWVTDEDELDVGDAIAEKNYSQLYRKGKRIQLLEKLFRRKWLNYCIWKRKSELKQASEFDQKSNMASRNQNDEEPAAKTSEIDHKFNDDKEGKVSLDAKSEHKLKPELEKTSNTVDNYEWVTDEDELDVGDAIAEKDYSQLYGKGKRIRLLEKLFEQKWLNYSQWKREREFEEAYNIDLDF</sequence>
<accession>G0MBF4</accession>
<gene>
    <name evidence="2" type="ORF">CAEBREN_16700</name>
</gene>
<feature type="region of interest" description="Disordered" evidence="1">
    <location>
        <begin position="172"/>
        <end position="198"/>
    </location>
</feature>
<feature type="region of interest" description="Disordered" evidence="1">
    <location>
        <begin position="15"/>
        <end position="34"/>
    </location>
</feature>
<dbReference type="Proteomes" id="UP000008068">
    <property type="component" value="Unassembled WGS sequence"/>
</dbReference>
<evidence type="ECO:0000256" key="1">
    <source>
        <dbReference type="SAM" id="MobiDB-lite"/>
    </source>
</evidence>
<protein>
    <submittedName>
        <fullName evidence="2">Uncharacterized protein</fullName>
    </submittedName>
</protein>
<name>G0MBF4_CAEBE</name>
<dbReference type="AlphaFoldDB" id="G0MBF4"/>
<dbReference type="InParanoid" id="G0MBF4"/>
<organism evidence="3">
    <name type="scientific">Caenorhabditis brenneri</name>
    <name type="common">Nematode worm</name>
    <dbReference type="NCBI Taxonomy" id="135651"/>
    <lineage>
        <taxon>Eukaryota</taxon>
        <taxon>Metazoa</taxon>
        <taxon>Ecdysozoa</taxon>
        <taxon>Nematoda</taxon>
        <taxon>Chromadorea</taxon>
        <taxon>Rhabditida</taxon>
        <taxon>Rhabditina</taxon>
        <taxon>Rhabditomorpha</taxon>
        <taxon>Rhabditoidea</taxon>
        <taxon>Rhabditidae</taxon>
        <taxon>Peloderinae</taxon>
        <taxon>Caenorhabditis</taxon>
    </lineage>
</organism>
<feature type="region of interest" description="Disordered" evidence="1">
    <location>
        <begin position="55"/>
        <end position="74"/>
    </location>
</feature>
<evidence type="ECO:0000313" key="2">
    <source>
        <dbReference type="EMBL" id="EGT40626.1"/>
    </source>
</evidence>
<reference evidence="3" key="1">
    <citation type="submission" date="2011-07" db="EMBL/GenBank/DDBJ databases">
        <authorList>
            <consortium name="Caenorhabditis brenneri Sequencing and Analysis Consortium"/>
            <person name="Wilson R.K."/>
        </authorList>
    </citation>
    <scope>NUCLEOTIDE SEQUENCE [LARGE SCALE GENOMIC DNA]</scope>
    <source>
        <strain evidence="3">PB2801</strain>
    </source>
</reference>
<proteinExistence type="predicted"/>